<feature type="compositionally biased region" description="Polar residues" evidence="1">
    <location>
        <begin position="273"/>
        <end position="285"/>
    </location>
</feature>
<comment type="caution">
    <text evidence="3">The sequence shown here is derived from an EMBL/GenBank/DDBJ whole genome shotgun (WGS) entry which is preliminary data.</text>
</comment>
<dbReference type="EMBL" id="JADLRE010000025">
    <property type="protein sequence ID" value="MBF6228746.1"/>
    <property type="molecule type" value="Genomic_DNA"/>
</dbReference>
<feature type="compositionally biased region" description="Polar residues" evidence="1">
    <location>
        <begin position="535"/>
        <end position="551"/>
    </location>
</feature>
<keyword evidence="4" id="KW-1185">Reference proteome</keyword>
<feature type="compositionally biased region" description="Polar residues" evidence="1">
    <location>
        <begin position="434"/>
        <end position="449"/>
    </location>
</feature>
<evidence type="ECO:0000259" key="2">
    <source>
        <dbReference type="Pfam" id="PF25547"/>
    </source>
</evidence>
<feature type="compositionally biased region" description="Basic and acidic residues" evidence="1">
    <location>
        <begin position="422"/>
        <end position="433"/>
    </location>
</feature>
<dbReference type="Pfam" id="PF25547">
    <property type="entry name" value="WXG100_2"/>
    <property type="match status" value="1"/>
</dbReference>
<evidence type="ECO:0000313" key="4">
    <source>
        <dbReference type="Proteomes" id="UP000807309"/>
    </source>
</evidence>
<evidence type="ECO:0000256" key="1">
    <source>
        <dbReference type="SAM" id="MobiDB-lite"/>
    </source>
</evidence>
<organism evidence="3 4">
    <name type="scientific">Nocardia abscessus</name>
    <dbReference type="NCBI Taxonomy" id="120957"/>
    <lineage>
        <taxon>Bacteria</taxon>
        <taxon>Bacillati</taxon>
        <taxon>Actinomycetota</taxon>
        <taxon>Actinomycetes</taxon>
        <taxon>Mycobacteriales</taxon>
        <taxon>Nocardiaceae</taxon>
        <taxon>Nocardia</taxon>
    </lineage>
</organism>
<feature type="compositionally biased region" description="Basic and acidic residues" evidence="1">
    <location>
        <begin position="359"/>
        <end position="371"/>
    </location>
</feature>
<feature type="compositionally biased region" description="Basic and acidic residues" evidence="1">
    <location>
        <begin position="509"/>
        <end position="530"/>
    </location>
</feature>
<feature type="compositionally biased region" description="Polar residues" evidence="1">
    <location>
        <begin position="481"/>
        <end position="491"/>
    </location>
</feature>
<dbReference type="RefSeq" id="WP_195035626.1">
    <property type="nucleotide sequence ID" value="NZ_JADLRE010000025.1"/>
</dbReference>
<evidence type="ECO:0000313" key="3">
    <source>
        <dbReference type="EMBL" id="MBF6228746.1"/>
    </source>
</evidence>
<proteinExistence type="predicted"/>
<sequence length="572" mass="60383">MSIELPSEVVFLLNVCGVPYPDINEDDVRALAQHVRTFSSNVQDTHESATGVIHDMSSVYSGESYEQLVASWAWMSATHMAELGRACAVVATALDVAADVIEIVKIAVLAELAALAASYLAIMATPAGPATTPLISAAAKRVCGQMEQALMGYFVAEVLERAIEPLGYTIDKMINGAIYSAVSDTLGVTSPGSTPPALFIDPDEVRRYADILSSHADDIMDHAATFAENVARLDFTTGDPPGEAQDPRNPHVPPREAPIGPREDSINPDPTPASEQLQHVPSTVASPPREVAWAPDRPNGTAPEAFHRTGPTDPLDTVETASGGLSSAPGTVHEGLSAGDVNGARRGTGPDVPTSADSRNAETESRAEHFHSASTEHPPGEEAIRGSGIPSASDRSAGSSAGFGSASDFRSAPPPNPTADEIPPKGERHHRDNSLPQVRSTATPITQTPWMRARKAPTVHSRPVTTTAAQAQAPEHDHLQTPWSRTRSTGVPGSRIFAPGARPPNALPDRARAGENRDKNNSKNETRPSSEESETITSANAADRNSSTSEAGTADYRPAEATRPDKSPPPLY</sequence>
<dbReference type="Proteomes" id="UP000807309">
    <property type="component" value="Unassembled WGS sequence"/>
</dbReference>
<feature type="compositionally biased region" description="Polar residues" evidence="1">
    <location>
        <begin position="319"/>
        <end position="329"/>
    </location>
</feature>
<feature type="compositionally biased region" description="Basic and acidic residues" evidence="1">
    <location>
        <begin position="557"/>
        <end position="566"/>
    </location>
</feature>
<name>A0ABS0CFQ5_9NOCA</name>
<feature type="compositionally biased region" description="Low complexity" evidence="1">
    <location>
        <begin position="391"/>
        <end position="411"/>
    </location>
</feature>
<reference evidence="3 4" key="1">
    <citation type="submission" date="2020-10" db="EMBL/GenBank/DDBJ databases">
        <title>Identification of Nocardia species via Next-generation sequencing and recognition of intraspecies genetic diversity.</title>
        <authorList>
            <person name="Li P."/>
            <person name="Li P."/>
            <person name="Lu B."/>
        </authorList>
    </citation>
    <scope>NUCLEOTIDE SEQUENCE [LARGE SCALE GENOMIC DNA]</scope>
    <source>
        <strain evidence="3 4">N-11</strain>
    </source>
</reference>
<dbReference type="InterPro" id="IPR057746">
    <property type="entry name" value="CpnT-like_N"/>
</dbReference>
<feature type="domain" description="Outer membrane channel protein CpnT-like N-terminal" evidence="2">
    <location>
        <begin position="15"/>
        <end position="143"/>
    </location>
</feature>
<feature type="region of interest" description="Disordered" evidence="1">
    <location>
        <begin position="234"/>
        <end position="572"/>
    </location>
</feature>
<gene>
    <name evidence="3" type="ORF">IU470_27055</name>
</gene>
<accession>A0ABS0CFQ5</accession>
<protein>
    <recommendedName>
        <fullName evidence="2">Outer membrane channel protein CpnT-like N-terminal domain-containing protein</fullName>
    </recommendedName>
</protein>